<comment type="caution">
    <text evidence="2">The sequence shown here is derived from an EMBL/GenBank/DDBJ whole genome shotgun (WGS) entry which is preliminary data.</text>
</comment>
<sequence length="109" mass="11266">MTELLGAERVDELPVGAFERDELGVRTTPPGHRTRAAAAAPVQLGRTGREGVAADLGPGSRFGGVLPSDGPAGAGAAARRGVGQRGVPVPLRRLPRSDRTQLLMGSIFM</sequence>
<feature type="region of interest" description="Disordered" evidence="1">
    <location>
        <begin position="50"/>
        <end position="91"/>
    </location>
</feature>
<organism evidence="2 3">
    <name type="scientific">Streptomyces lacrimifluminis</name>
    <dbReference type="NCBI Taxonomy" id="1500077"/>
    <lineage>
        <taxon>Bacteria</taxon>
        <taxon>Bacillati</taxon>
        <taxon>Actinomycetota</taxon>
        <taxon>Actinomycetes</taxon>
        <taxon>Kitasatosporales</taxon>
        <taxon>Streptomycetaceae</taxon>
        <taxon>Streptomyces</taxon>
    </lineage>
</organism>
<dbReference type="AlphaFoldDB" id="A0A917LE40"/>
<keyword evidence="3" id="KW-1185">Reference proteome</keyword>
<reference evidence="2" key="2">
    <citation type="submission" date="2020-09" db="EMBL/GenBank/DDBJ databases">
        <authorList>
            <person name="Sun Q."/>
            <person name="Zhou Y."/>
        </authorList>
    </citation>
    <scope>NUCLEOTIDE SEQUENCE</scope>
    <source>
        <strain evidence="2">CGMCC 4.7272</strain>
    </source>
</reference>
<name>A0A917LE40_9ACTN</name>
<feature type="compositionally biased region" description="Low complexity" evidence="1">
    <location>
        <begin position="70"/>
        <end position="91"/>
    </location>
</feature>
<evidence type="ECO:0000256" key="1">
    <source>
        <dbReference type="SAM" id="MobiDB-lite"/>
    </source>
</evidence>
<dbReference type="EMBL" id="BMMU01000026">
    <property type="protein sequence ID" value="GGJ56920.1"/>
    <property type="molecule type" value="Genomic_DNA"/>
</dbReference>
<evidence type="ECO:0000313" key="3">
    <source>
        <dbReference type="Proteomes" id="UP000625682"/>
    </source>
</evidence>
<evidence type="ECO:0000313" key="2">
    <source>
        <dbReference type="EMBL" id="GGJ56920.1"/>
    </source>
</evidence>
<reference evidence="2" key="1">
    <citation type="journal article" date="2014" name="Int. J. Syst. Evol. Microbiol.">
        <title>Complete genome sequence of Corynebacterium casei LMG S-19264T (=DSM 44701T), isolated from a smear-ripened cheese.</title>
        <authorList>
            <consortium name="US DOE Joint Genome Institute (JGI-PGF)"/>
            <person name="Walter F."/>
            <person name="Albersmeier A."/>
            <person name="Kalinowski J."/>
            <person name="Ruckert C."/>
        </authorList>
    </citation>
    <scope>NUCLEOTIDE SEQUENCE</scope>
    <source>
        <strain evidence="2">CGMCC 4.7272</strain>
    </source>
</reference>
<proteinExistence type="predicted"/>
<protein>
    <submittedName>
        <fullName evidence="2">Uncharacterized protein</fullName>
    </submittedName>
</protein>
<dbReference type="Proteomes" id="UP000625682">
    <property type="component" value="Unassembled WGS sequence"/>
</dbReference>
<accession>A0A917LE40</accession>
<gene>
    <name evidence="2" type="ORF">GCM10012282_62550</name>
</gene>